<reference evidence="4" key="2">
    <citation type="submission" date="2024-04" db="EMBL/GenBank/DDBJ databases">
        <authorList>
            <person name="Chen Y."/>
            <person name="Shah S."/>
            <person name="Dougan E. K."/>
            <person name="Thang M."/>
            <person name="Chan C."/>
        </authorList>
    </citation>
    <scope>NUCLEOTIDE SEQUENCE [LARGE SCALE GENOMIC DNA]</scope>
</reference>
<gene>
    <name evidence="3" type="ORF">C1SCF055_LOCUS6423</name>
</gene>
<evidence type="ECO:0000256" key="1">
    <source>
        <dbReference type="SAM" id="MobiDB-lite"/>
    </source>
</evidence>
<sequence>MNMVQYSIFNMKIAIFCVNTSFSKPDGIHLNKLGDRLKTLKFFLPIHMAPGSIFHQGRLEVSWPLPRTWPHQWCVELGQPPSMQHARRCMQQLIAPVQRLPWAQCLLWMCFLPVLWLCTQQRMRQLQFRVGSNEGTKGHWSRRRSKSRPRFRPGPRGRWVDMVPTCCSMEDPIFWQFYWEHLPSIYPQC</sequence>
<dbReference type="EMBL" id="CAMXCT010000405">
    <property type="protein sequence ID" value="CAI3978366.1"/>
    <property type="molecule type" value="Genomic_DNA"/>
</dbReference>
<keyword evidence="5" id="KW-1185">Reference proteome</keyword>
<protein>
    <submittedName>
        <fullName evidence="3">Uncharacterized protein</fullName>
    </submittedName>
</protein>
<proteinExistence type="predicted"/>
<accession>A0A9P1FJM0</accession>
<name>A0A9P1FJM0_9DINO</name>
<dbReference type="EMBL" id="CAMXCT030000405">
    <property type="protein sequence ID" value="CAL4765678.1"/>
    <property type="molecule type" value="Genomic_DNA"/>
</dbReference>
<dbReference type="EMBL" id="CAMXCT020000405">
    <property type="protein sequence ID" value="CAL1131741.1"/>
    <property type="molecule type" value="Genomic_DNA"/>
</dbReference>
<keyword evidence="2" id="KW-0472">Membrane</keyword>
<dbReference type="Proteomes" id="UP001152797">
    <property type="component" value="Unassembled WGS sequence"/>
</dbReference>
<dbReference type="AlphaFoldDB" id="A0A9P1FJM0"/>
<comment type="caution">
    <text evidence="3">The sequence shown here is derived from an EMBL/GenBank/DDBJ whole genome shotgun (WGS) entry which is preliminary data.</text>
</comment>
<feature type="compositionally biased region" description="Basic residues" evidence="1">
    <location>
        <begin position="139"/>
        <end position="153"/>
    </location>
</feature>
<evidence type="ECO:0000313" key="5">
    <source>
        <dbReference type="Proteomes" id="UP001152797"/>
    </source>
</evidence>
<evidence type="ECO:0000313" key="3">
    <source>
        <dbReference type="EMBL" id="CAI3978366.1"/>
    </source>
</evidence>
<feature type="transmembrane region" description="Helical" evidence="2">
    <location>
        <begin position="100"/>
        <end position="119"/>
    </location>
</feature>
<evidence type="ECO:0000256" key="2">
    <source>
        <dbReference type="SAM" id="Phobius"/>
    </source>
</evidence>
<organism evidence="3">
    <name type="scientific">Cladocopium goreaui</name>
    <dbReference type="NCBI Taxonomy" id="2562237"/>
    <lineage>
        <taxon>Eukaryota</taxon>
        <taxon>Sar</taxon>
        <taxon>Alveolata</taxon>
        <taxon>Dinophyceae</taxon>
        <taxon>Suessiales</taxon>
        <taxon>Symbiodiniaceae</taxon>
        <taxon>Cladocopium</taxon>
    </lineage>
</organism>
<feature type="region of interest" description="Disordered" evidence="1">
    <location>
        <begin position="133"/>
        <end position="153"/>
    </location>
</feature>
<keyword evidence="2" id="KW-1133">Transmembrane helix</keyword>
<keyword evidence="2" id="KW-0812">Transmembrane</keyword>
<reference evidence="3" key="1">
    <citation type="submission" date="2022-10" db="EMBL/GenBank/DDBJ databases">
        <authorList>
            <person name="Chen Y."/>
            <person name="Dougan E. K."/>
            <person name="Chan C."/>
            <person name="Rhodes N."/>
            <person name="Thang M."/>
        </authorList>
    </citation>
    <scope>NUCLEOTIDE SEQUENCE</scope>
</reference>
<evidence type="ECO:0000313" key="4">
    <source>
        <dbReference type="EMBL" id="CAL1131741.1"/>
    </source>
</evidence>